<dbReference type="GO" id="GO:0050897">
    <property type="term" value="F:cobalt ion binding"/>
    <property type="evidence" value="ECO:0007669"/>
    <property type="project" value="TreeGrafter"/>
</dbReference>
<dbReference type="AlphaFoldDB" id="A0A7L7YYU9"/>
<keyword evidence="15" id="KW-1185">Reference proteome</keyword>
<feature type="transmembrane region" description="Helical" evidence="13">
    <location>
        <begin position="219"/>
        <end position="238"/>
    </location>
</feature>
<evidence type="ECO:0000256" key="12">
    <source>
        <dbReference type="SAM" id="MobiDB-lite"/>
    </source>
</evidence>
<comment type="function">
    <text evidence="11">Mediates influx of magnesium ions. Alternates between open and closed states. Activated by low cytoplasmic Mg(2+) levels. Inactive when cytoplasmic Mg(2+) levels are high.</text>
</comment>
<dbReference type="SUPFAM" id="SSF144083">
    <property type="entry name" value="Magnesium transport protein CorA, transmembrane region"/>
    <property type="match status" value="1"/>
</dbReference>
<evidence type="ECO:0000256" key="13">
    <source>
        <dbReference type="SAM" id="Phobius"/>
    </source>
</evidence>
<name>A0A7L7YYU9_9MICO</name>
<evidence type="ECO:0000256" key="5">
    <source>
        <dbReference type="ARBA" id="ARBA00022692"/>
    </source>
</evidence>
<keyword evidence="9 13" id="KW-0472">Membrane</keyword>
<feature type="region of interest" description="Disordered" evidence="12">
    <location>
        <begin position="1"/>
        <end position="29"/>
    </location>
</feature>
<dbReference type="PANTHER" id="PTHR46494">
    <property type="entry name" value="CORA FAMILY METAL ION TRANSPORTER (EUROFUNG)"/>
    <property type="match status" value="1"/>
</dbReference>
<gene>
    <name evidence="14" type="ORF">H9X71_08230</name>
</gene>
<dbReference type="InterPro" id="IPR002523">
    <property type="entry name" value="MgTranspt_CorA/ZnTranspt_ZntB"/>
</dbReference>
<feature type="transmembrane region" description="Helical" evidence="13">
    <location>
        <begin position="250"/>
        <end position="270"/>
    </location>
</feature>
<evidence type="ECO:0000256" key="9">
    <source>
        <dbReference type="ARBA" id="ARBA00023136"/>
    </source>
</evidence>
<evidence type="ECO:0000313" key="15">
    <source>
        <dbReference type="Proteomes" id="UP000516660"/>
    </source>
</evidence>
<comment type="catalytic activity">
    <reaction evidence="10">
        <text>Mg(2+)(in) = Mg(2+)(out)</text>
        <dbReference type="Rhea" id="RHEA:29827"/>
        <dbReference type="ChEBI" id="CHEBI:18420"/>
    </reaction>
</comment>
<evidence type="ECO:0000256" key="3">
    <source>
        <dbReference type="ARBA" id="ARBA00022448"/>
    </source>
</evidence>
<dbReference type="Gene3D" id="1.20.58.340">
    <property type="entry name" value="Magnesium transport protein CorA, transmembrane region"/>
    <property type="match status" value="1"/>
</dbReference>
<keyword evidence="6" id="KW-0460">Magnesium</keyword>
<keyword evidence="3" id="KW-0813">Transport</keyword>
<dbReference type="RefSeq" id="WP_191146659.1">
    <property type="nucleotide sequence ID" value="NZ_CP061274.1"/>
</dbReference>
<comment type="subcellular location">
    <subcellularLocation>
        <location evidence="1">Cell membrane</location>
        <topology evidence="1">Multi-pass membrane protein</topology>
    </subcellularLocation>
</comment>
<dbReference type="PANTHER" id="PTHR46494:SF1">
    <property type="entry name" value="CORA FAMILY METAL ION TRANSPORTER (EUROFUNG)"/>
    <property type="match status" value="1"/>
</dbReference>
<dbReference type="Pfam" id="PF01544">
    <property type="entry name" value="CorA"/>
    <property type="match status" value="1"/>
</dbReference>
<evidence type="ECO:0000256" key="8">
    <source>
        <dbReference type="ARBA" id="ARBA00023065"/>
    </source>
</evidence>
<evidence type="ECO:0000256" key="6">
    <source>
        <dbReference type="ARBA" id="ARBA00022842"/>
    </source>
</evidence>
<dbReference type="GO" id="GO:0000287">
    <property type="term" value="F:magnesium ion binding"/>
    <property type="evidence" value="ECO:0007669"/>
    <property type="project" value="TreeGrafter"/>
</dbReference>
<sequence length="276" mass="29637">MTTRAATAADLGDASPAGPGTEATPTKDPRTLLLALVERGDEGALVLSERRILIGDMARSGPRIRETARLLTASVSTIDGFISDLATHADEAGDVVLAPSEDGSQIMGRVLDDIAVLQRALRSQTRAVAAIHAASGTHGRSQLDAGYRRRTEDGIVALTGRLGGIRHQVREDLAIHSALMAEQQGAELRALSQASLTLSQETRDLAQLSLQRADESKKVSSWAAILFAPTLIGTVYGMNFRHMPELDFVYGYPLAVAAMIAMGVTLWLIFRRRGWL</sequence>
<dbReference type="FunFam" id="1.20.58.340:FF:000004">
    <property type="entry name" value="Magnesium transport protein CorA"/>
    <property type="match status" value="1"/>
</dbReference>
<dbReference type="EMBL" id="CP061274">
    <property type="protein sequence ID" value="QOD42635.1"/>
    <property type="molecule type" value="Genomic_DNA"/>
</dbReference>
<protein>
    <recommendedName>
        <fullName evidence="16">Magnesium transporter</fullName>
    </recommendedName>
</protein>
<keyword evidence="8" id="KW-0406">Ion transport</keyword>
<evidence type="ECO:0008006" key="16">
    <source>
        <dbReference type="Google" id="ProtNLM"/>
    </source>
</evidence>
<keyword evidence="5 13" id="KW-0812">Transmembrane</keyword>
<organism evidence="14 15">
    <name type="scientific">Clavibacter zhangzhiyongii</name>
    <dbReference type="NCBI Taxonomy" id="2768071"/>
    <lineage>
        <taxon>Bacteria</taxon>
        <taxon>Bacillati</taxon>
        <taxon>Actinomycetota</taxon>
        <taxon>Actinomycetes</taxon>
        <taxon>Micrococcales</taxon>
        <taxon>Microbacteriaceae</taxon>
        <taxon>Clavibacter</taxon>
    </lineage>
</organism>
<evidence type="ECO:0000256" key="10">
    <source>
        <dbReference type="ARBA" id="ARBA00034269"/>
    </source>
</evidence>
<evidence type="ECO:0000256" key="4">
    <source>
        <dbReference type="ARBA" id="ARBA00022475"/>
    </source>
</evidence>
<evidence type="ECO:0000313" key="14">
    <source>
        <dbReference type="EMBL" id="QOD42635.1"/>
    </source>
</evidence>
<dbReference type="GO" id="GO:0005886">
    <property type="term" value="C:plasma membrane"/>
    <property type="evidence" value="ECO:0007669"/>
    <property type="project" value="UniProtKB-SubCell"/>
</dbReference>
<evidence type="ECO:0000256" key="11">
    <source>
        <dbReference type="ARBA" id="ARBA00045497"/>
    </source>
</evidence>
<dbReference type="KEGG" id="czh:H9X71_08230"/>
<dbReference type="Proteomes" id="UP000516660">
    <property type="component" value="Chromosome"/>
</dbReference>
<keyword evidence="7 13" id="KW-1133">Transmembrane helix</keyword>
<accession>A0A7L7YYU9</accession>
<reference evidence="14 15" key="1">
    <citation type="submission" date="2020-08" db="EMBL/GenBank/DDBJ databases">
        <title>Description of Clavibacter zhangzhiyonge sp. nov., a phytopathogenic actinobacterium isolated from barley seeds, causing leaf brown spot and decline.</title>
        <authorList>
            <person name="Tian Q."/>
            <person name="Chuan J."/>
            <person name="Zhao W."/>
            <person name="Li X."/>
        </authorList>
    </citation>
    <scope>NUCLEOTIDE SEQUENCE [LARGE SCALE GENOMIC DNA]</scope>
    <source>
        <strain evidence="14 15">DM1</strain>
    </source>
</reference>
<evidence type="ECO:0000256" key="7">
    <source>
        <dbReference type="ARBA" id="ARBA00022989"/>
    </source>
</evidence>
<proteinExistence type="inferred from homology"/>
<keyword evidence="4" id="KW-1003">Cell membrane</keyword>
<dbReference type="GO" id="GO:0015087">
    <property type="term" value="F:cobalt ion transmembrane transporter activity"/>
    <property type="evidence" value="ECO:0007669"/>
    <property type="project" value="TreeGrafter"/>
</dbReference>
<evidence type="ECO:0000256" key="2">
    <source>
        <dbReference type="ARBA" id="ARBA00009765"/>
    </source>
</evidence>
<comment type="similarity">
    <text evidence="2">Belongs to the CorA metal ion transporter (MIT) (TC 1.A.35) family.</text>
</comment>
<dbReference type="GO" id="GO:0015095">
    <property type="term" value="F:magnesium ion transmembrane transporter activity"/>
    <property type="evidence" value="ECO:0007669"/>
    <property type="project" value="TreeGrafter"/>
</dbReference>
<evidence type="ECO:0000256" key="1">
    <source>
        <dbReference type="ARBA" id="ARBA00004651"/>
    </source>
</evidence>
<dbReference type="InterPro" id="IPR045863">
    <property type="entry name" value="CorA_TM1_TM2"/>
</dbReference>